<evidence type="ECO:0000313" key="2">
    <source>
        <dbReference type="EMBL" id="KAF2790963.1"/>
    </source>
</evidence>
<dbReference type="EMBL" id="MU002045">
    <property type="protein sequence ID" value="KAF2790963.1"/>
    <property type="molecule type" value="Genomic_DNA"/>
</dbReference>
<dbReference type="AlphaFoldDB" id="A0A6A6X4A8"/>
<reference evidence="2" key="1">
    <citation type="journal article" date="2020" name="Stud. Mycol.">
        <title>101 Dothideomycetes genomes: a test case for predicting lifestyles and emergence of pathogens.</title>
        <authorList>
            <person name="Haridas S."/>
            <person name="Albert R."/>
            <person name="Binder M."/>
            <person name="Bloem J."/>
            <person name="Labutti K."/>
            <person name="Salamov A."/>
            <person name="Andreopoulos B."/>
            <person name="Baker S."/>
            <person name="Barry K."/>
            <person name="Bills G."/>
            <person name="Bluhm B."/>
            <person name="Cannon C."/>
            <person name="Castanera R."/>
            <person name="Culley D."/>
            <person name="Daum C."/>
            <person name="Ezra D."/>
            <person name="Gonzalez J."/>
            <person name="Henrissat B."/>
            <person name="Kuo A."/>
            <person name="Liang C."/>
            <person name="Lipzen A."/>
            <person name="Lutzoni F."/>
            <person name="Magnuson J."/>
            <person name="Mondo S."/>
            <person name="Nolan M."/>
            <person name="Ohm R."/>
            <person name="Pangilinan J."/>
            <person name="Park H.-J."/>
            <person name="Ramirez L."/>
            <person name="Alfaro M."/>
            <person name="Sun H."/>
            <person name="Tritt A."/>
            <person name="Yoshinaga Y."/>
            <person name="Zwiers L.-H."/>
            <person name="Turgeon B."/>
            <person name="Goodwin S."/>
            <person name="Spatafora J."/>
            <person name="Crous P."/>
            <person name="Grigoriev I."/>
        </authorList>
    </citation>
    <scope>NUCLEOTIDE SEQUENCE</scope>
    <source>
        <strain evidence="2">CBS 109.77</strain>
    </source>
</reference>
<sequence length="226" mass="24774">MACTCNQLTCISSNCTGASTDPNHFALQPSLRPLLEEMAEEQRSNKRRQHKNFGRNAQHYSARPHLQNAGFRPGRHATQGWQQQQVCSGFHFAAPQFVPIPDPYVWATYGHISQAPGNINHHGPATVDPSAAFINTEQPAARNGITTALPCTPSLLQAIPGAHQDAVSPPEVPRSTVHRDSSDPPLQPRAMSQPRLVVVQTLEDATAEEESSPSIFEDVDSDEHFF</sequence>
<gene>
    <name evidence="2" type="ORF">K505DRAFT_339979</name>
</gene>
<keyword evidence="3" id="KW-1185">Reference proteome</keyword>
<evidence type="ECO:0000256" key="1">
    <source>
        <dbReference type="SAM" id="MobiDB-lite"/>
    </source>
</evidence>
<accession>A0A6A6X4A8</accession>
<feature type="region of interest" description="Disordered" evidence="1">
    <location>
        <begin position="163"/>
        <end position="226"/>
    </location>
</feature>
<protein>
    <submittedName>
        <fullName evidence="2">Uncharacterized protein</fullName>
    </submittedName>
</protein>
<organism evidence="2 3">
    <name type="scientific">Melanomma pulvis-pyrius CBS 109.77</name>
    <dbReference type="NCBI Taxonomy" id="1314802"/>
    <lineage>
        <taxon>Eukaryota</taxon>
        <taxon>Fungi</taxon>
        <taxon>Dikarya</taxon>
        <taxon>Ascomycota</taxon>
        <taxon>Pezizomycotina</taxon>
        <taxon>Dothideomycetes</taxon>
        <taxon>Pleosporomycetidae</taxon>
        <taxon>Pleosporales</taxon>
        <taxon>Melanommataceae</taxon>
        <taxon>Melanomma</taxon>
    </lineage>
</organism>
<proteinExistence type="predicted"/>
<name>A0A6A6X4A8_9PLEO</name>
<evidence type="ECO:0000313" key="3">
    <source>
        <dbReference type="Proteomes" id="UP000799757"/>
    </source>
</evidence>
<feature type="compositionally biased region" description="Acidic residues" evidence="1">
    <location>
        <begin position="205"/>
        <end position="226"/>
    </location>
</feature>
<dbReference type="Proteomes" id="UP000799757">
    <property type="component" value="Unassembled WGS sequence"/>
</dbReference>
<feature type="region of interest" description="Disordered" evidence="1">
    <location>
        <begin position="39"/>
        <end position="75"/>
    </location>
</feature>